<proteinExistence type="predicted"/>
<evidence type="ECO:0000256" key="1">
    <source>
        <dbReference type="SAM" id="MobiDB-lite"/>
    </source>
</evidence>
<comment type="caution">
    <text evidence="3">The sequence shown here is derived from an EMBL/GenBank/DDBJ whole genome shotgun (WGS) entry which is preliminary data.</text>
</comment>
<evidence type="ECO:0000313" key="3">
    <source>
        <dbReference type="EMBL" id="KAG0717908.1"/>
    </source>
</evidence>
<dbReference type="Proteomes" id="UP000770661">
    <property type="component" value="Unassembled WGS sequence"/>
</dbReference>
<dbReference type="AlphaFoldDB" id="A0A8J4XZ46"/>
<keyword evidence="2" id="KW-0732">Signal</keyword>
<evidence type="ECO:0000313" key="4">
    <source>
        <dbReference type="Proteomes" id="UP000770661"/>
    </source>
</evidence>
<keyword evidence="4" id="KW-1185">Reference proteome</keyword>
<feature type="signal peptide" evidence="2">
    <location>
        <begin position="1"/>
        <end position="18"/>
    </location>
</feature>
<name>A0A8J4XZ46_CHIOP</name>
<protein>
    <submittedName>
        <fullName evidence="3">Uncharacterized protein</fullName>
    </submittedName>
</protein>
<sequence>MLRVLVTVLFAYSDYGSAADLNITCKECVVKENAQALWHKQNRKPTTAVNIKREMDRKLKTPNVTRWNSLYDFMEVLSEPLLEYLLENPHSDKRPKGCKVRFLSLFDQMDFLMATAIHPLFKLPVVRLLNPEEVIAVKSKLLFEVTEQAVLDTSEGSSPDEDEKDDFFRALRSPGPTATEGTNSSRLSNKMRKELESWCSENQRNKLLDQAMFPALFRAAWVDVFVKTTRPYPALQLWIDCSPRGQAS</sequence>
<feature type="chain" id="PRO_5035158127" evidence="2">
    <location>
        <begin position="19"/>
        <end position="248"/>
    </location>
</feature>
<evidence type="ECO:0000256" key="2">
    <source>
        <dbReference type="SAM" id="SignalP"/>
    </source>
</evidence>
<organism evidence="3 4">
    <name type="scientific">Chionoecetes opilio</name>
    <name type="common">Atlantic snow crab</name>
    <name type="synonym">Cancer opilio</name>
    <dbReference type="NCBI Taxonomy" id="41210"/>
    <lineage>
        <taxon>Eukaryota</taxon>
        <taxon>Metazoa</taxon>
        <taxon>Ecdysozoa</taxon>
        <taxon>Arthropoda</taxon>
        <taxon>Crustacea</taxon>
        <taxon>Multicrustacea</taxon>
        <taxon>Malacostraca</taxon>
        <taxon>Eumalacostraca</taxon>
        <taxon>Eucarida</taxon>
        <taxon>Decapoda</taxon>
        <taxon>Pleocyemata</taxon>
        <taxon>Brachyura</taxon>
        <taxon>Eubrachyura</taxon>
        <taxon>Majoidea</taxon>
        <taxon>Majidae</taxon>
        <taxon>Chionoecetes</taxon>
    </lineage>
</organism>
<accession>A0A8J4XZ46</accession>
<feature type="region of interest" description="Disordered" evidence="1">
    <location>
        <begin position="152"/>
        <end position="187"/>
    </location>
</feature>
<dbReference type="OrthoDB" id="10057873at2759"/>
<gene>
    <name evidence="3" type="ORF">GWK47_053495</name>
</gene>
<reference evidence="3" key="1">
    <citation type="submission" date="2020-07" db="EMBL/GenBank/DDBJ databases">
        <title>The High-quality genome of the commercially important snow crab, Chionoecetes opilio.</title>
        <authorList>
            <person name="Jeong J.-H."/>
            <person name="Ryu S."/>
        </authorList>
    </citation>
    <scope>NUCLEOTIDE SEQUENCE</scope>
    <source>
        <strain evidence="3">MADBK_172401_WGS</strain>
        <tissue evidence="3">Digestive gland</tissue>
    </source>
</reference>
<dbReference type="EMBL" id="JACEEZ010016911">
    <property type="protein sequence ID" value="KAG0717908.1"/>
    <property type="molecule type" value="Genomic_DNA"/>
</dbReference>